<evidence type="ECO:0000313" key="10">
    <source>
        <dbReference type="EMBL" id="MCT7378361.1"/>
    </source>
</evidence>
<feature type="transmembrane region" description="Helical" evidence="8">
    <location>
        <begin position="21"/>
        <end position="44"/>
    </location>
</feature>
<dbReference type="InterPro" id="IPR005829">
    <property type="entry name" value="Sugar_transporter_CS"/>
</dbReference>
<keyword evidence="6 8" id="KW-0472">Membrane</keyword>
<comment type="subcellular location">
    <subcellularLocation>
        <location evidence="1">Cell membrane</location>
        <topology evidence="1">Multi-pass membrane protein</topology>
    </subcellularLocation>
</comment>
<evidence type="ECO:0000256" key="8">
    <source>
        <dbReference type="SAM" id="Phobius"/>
    </source>
</evidence>
<evidence type="ECO:0000256" key="5">
    <source>
        <dbReference type="ARBA" id="ARBA00022989"/>
    </source>
</evidence>
<gene>
    <name evidence="10" type="ORF">N5A92_25445</name>
</gene>
<evidence type="ECO:0000259" key="9">
    <source>
        <dbReference type="PROSITE" id="PS50850"/>
    </source>
</evidence>
<dbReference type="PROSITE" id="PS00216">
    <property type="entry name" value="SUGAR_TRANSPORT_1"/>
    <property type="match status" value="2"/>
</dbReference>
<keyword evidence="11" id="KW-1185">Reference proteome</keyword>
<evidence type="ECO:0000256" key="7">
    <source>
        <dbReference type="SAM" id="MobiDB-lite"/>
    </source>
</evidence>
<dbReference type="SUPFAM" id="SSF103473">
    <property type="entry name" value="MFS general substrate transporter"/>
    <property type="match status" value="1"/>
</dbReference>
<feature type="transmembrane region" description="Helical" evidence="8">
    <location>
        <begin position="109"/>
        <end position="130"/>
    </location>
</feature>
<evidence type="ECO:0000256" key="1">
    <source>
        <dbReference type="ARBA" id="ARBA00004651"/>
    </source>
</evidence>
<dbReference type="CDD" id="cd17325">
    <property type="entry name" value="MFS_MdtG_SLC18_like"/>
    <property type="match status" value="1"/>
</dbReference>
<dbReference type="InterPro" id="IPR050171">
    <property type="entry name" value="MFS_Transporters"/>
</dbReference>
<dbReference type="Gene3D" id="1.20.1250.20">
    <property type="entry name" value="MFS general substrate transporter like domains"/>
    <property type="match status" value="2"/>
</dbReference>
<organism evidence="10 11">
    <name type="scientific">Chelativorans salis</name>
    <dbReference type="NCBI Taxonomy" id="2978478"/>
    <lineage>
        <taxon>Bacteria</taxon>
        <taxon>Pseudomonadati</taxon>
        <taxon>Pseudomonadota</taxon>
        <taxon>Alphaproteobacteria</taxon>
        <taxon>Hyphomicrobiales</taxon>
        <taxon>Phyllobacteriaceae</taxon>
        <taxon>Chelativorans</taxon>
    </lineage>
</organism>
<feature type="transmembrane region" description="Helical" evidence="8">
    <location>
        <begin position="320"/>
        <end position="340"/>
    </location>
</feature>
<feature type="transmembrane region" description="Helical" evidence="8">
    <location>
        <begin position="50"/>
        <end position="74"/>
    </location>
</feature>
<keyword evidence="4 8" id="KW-0812">Transmembrane</keyword>
<proteinExistence type="predicted"/>
<name>A0ABT2LVF2_9HYPH</name>
<keyword evidence="3" id="KW-1003">Cell membrane</keyword>
<accession>A0ABT2LVF2</accession>
<feature type="domain" description="Major facilitator superfamily (MFS) profile" evidence="9">
    <location>
        <begin position="19"/>
        <end position="409"/>
    </location>
</feature>
<evidence type="ECO:0000256" key="4">
    <source>
        <dbReference type="ARBA" id="ARBA00022692"/>
    </source>
</evidence>
<dbReference type="InterPro" id="IPR036259">
    <property type="entry name" value="MFS_trans_sf"/>
</dbReference>
<dbReference type="InterPro" id="IPR020846">
    <property type="entry name" value="MFS_dom"/>
</dbReference>
<evidence type="ECO:0000256" key="3">
    <source>
        <dbReference type="ARBA" id="ARBA00022475"/>
    </source>
</evidence>
<feature type="transmembrane region" description="Helical" evidence="8">
    <location>
        <begin position="86"/>
        <end position="103"/>
    </location>
</feature>
<dbReference type="PANTHER" id="PTHR23517:SF3">
    <property type="entry name" value="INTEGRAL MEMBRANE TRANSPORT PROTEIN"/>
    <property type="match status" value="1"/>
</dbReference>
<comment type="caution">
    <text evidence="10">The sequence shown here is derived from an EMBL/GenBank/DDBJ whole genome shotgun (WGS) entry which is preliminary data.</text>
</comment>
<dbReference type="InterPro" id="IPR011701">
    <property type="entry name" value="MFS"/>
</dbReference>
<feature type="transmembrane region" description="Helical" evidence="8">
    <location>
        <begin position="384"/>
        <end position="405"/>
    </location>
</feature>
<feature type="transmembrane region" description="Helical" evidence="8">
    <location>
        <begin position="150"/>
        <end position="171"/>
    </location>
</feature>
<keyword evidence="5 8" id="KW-1133">Transmembrane helix</keyword>
<evidence type="ECO:0000256" key="2">
    <source>
        <dbReference type="ARBA" id="ARBA00022448"/>
    </source>
</evidence>
<feature type="transmembrane region" description="Helical" evidence="8">
    <location>
        <begin position="177"/>
        <end position="195"/>
    </location>
</feature>
<feature type="transmembrane region" description="Helical" evidence="8">
    <location>
        <begin position="296"/>
        <end position="314"/>
    </location>
</feature>
<keyword evidence="2" id="KW-0813">Transport</keyword>
<feature type="region of interest" description="Disordered" evidence="7">
    <location>
        <begin position="422"/>
        <end position="445"/>
    </location>
</feature>
<reference evidence="10 11" key="1">
    <citation type="submission" date="2022-09" db="EMBL/GenBank/DDBJ databases">
        <title>Chelativorans salina sp. nov., a novel slightly halophilic bacterium isolated from a saline lake sediment enrichment.</title>
        <authorList>
            <person name="Gao L."/>
            <person name="Fang B.-Z."/>
            <person name="Li W.-J."/>
        </authorList>
    </citation>
    <scope>NUCLEOTIDE SEQUENCE [LARGE SCALE GENOMIC DNA]</scope>
    <source>
        <strain evidence="10 11">EGI FJ00035</strain>
    </source>
</reference>
<evidence type="ECO:0000256" key="6">
    <source>
        <dbReference type="ARBA" id="ARBA00023136"/>
    </source>
</evidence>
<dbReference type="Proteomes" id="UP001320831">
    <property type="component" value="Unassembled WGS sequence"/>
</dbReference>
<dbReference type="PANTHER" id="PTHR23517">
    <property type="entry name" value="RESISTANCE PROTEIN MDTM, PUTATIVE-RELATED-RELATED"/>
    <property type="match status" value="1"/>
</dbReference>
<evidence type="ECO:0000313" key="11">
    <source>
        <dbReference type="Proteomes" id="UP001320831"/>
    </source>
</evidence>
<dbReference type="RefSeq" id="WP_260907274.1">
    <property type="nucleotide sequence ID" value="NZ_JAOCZP010000013.1"/>
</dbReference>
<dbReference type="PROSITE" id="PS50850">
    <property type="entry name" value="MFS"/>
    <property type="match status" value="1"/>
</dbReference>
<sequence>MNNGSPAIKLGLWENWRQFSLLVLINAFVGGMVGIERTVVPLIGAEEFGIASTTLIVSFIVSFGVVKALANLASGQLADRWGRKRVLVLGWLFGLPVPFMLLWAPDWNWVIAANALLGVSQGLAWSMTVIMKVDLVGPRGRGLAVGLNEFAGYLAVGVTAFLTGWLAARYGLRPAPLYLGVGYAVLGAALSILLVRDTRDHVRLETTNHAQQASPITFQEVFALTSWGDRNLFAASQAGLVNNLNDGMSWGIFPLFFAANGLGVERIGILKAVYPTVWGALQIATGPLSDRWGRKGLIVGGMWVQAGALLLTALTRDFRWWLTASLLMGLGTAMVYPSLIAAVSDASHPSWRARSLSVYRFWRDLGYALGALSAGLIADALGFAWAIGSIGGLTFLSGVIVAALMREHPTASVDLAGADATKGASEVEDNGARARSSAAHPQSEI</sequence>
<protein>
    <submittedName>
        <fullName evidence="10">MFS transporter</fullName>
    </submittedName>
</protein>
<dbReference type="EMBL" id="JAOCZP010000013">
    <property type="protein sequence ID" value="MCT7378361.1"/>
    <property type="molecule type" value="Genomic_DNA"/>
</dbReference>
<dbReference type="Pfam" id="PF07690">
    <property type="entry name" value="MFS_1"/>
    <property type="match status" value="2"/>
</dbReference>